<dbReference type="Pfam" id="PF07690">
    <property type="entry name" value="MFS_1"/>
    <property type="match status" value="1"/>
</dbReference>
<proteinExistence type="predicted"/>
<feature type="transmembrane region" description="Helical" evidence="6">
    <location>
        <begin position="287"/>
        <end position="305"/>
    </location>
</feature>
<gene>
    <name evidence="7" type="ORF">Q428_12860</name>
</gene>
<keyword evidence="8" id="KW-1185">Reference proteome</keyword>
<dbReference type="AlphaFoldDB" id="A0A017RSG4"/>
<dbReference type="PANTHER" id="PTHR42688">
    <property type="entry name" value="CONSERVED PROTEIN"/>
    <property type="match status" value="1"/>
</dbReference>
<dbReference type="GO" id="GO:0005886">
    <property type="term" value="C:plasma membrane"/>
    <property type="evidence" value="ECO:0007669"/>
    <property type="project" value="UniProtKB-SubCell"/>
</dbReference>
<evidence type="ECO:0000313" key="7">
    <source>
        <dbReference type="EMBL" id="EYE87526.1"/>
    </source>
</evidence>
<dbReference type="Proteomes" id="UP000019681">
    <property type="component" value="Unassembled WGS sequence"/>
</dbReference>
<evidence type="ECO:0000256" key="5">
    <source>
        <dbReference type="ARBA" id="ARBA00023136"/>
    </source>
</evidence>
<feature type="transmembrane region" description="Helical" evidence="6">
    <location>
        <begin position="12"/>
        <end position="29"/>
    </location>
</feature>
<evidence type="ECO:0000256" key="3">
    <source>
        <dbReference type="ARBA" id="ARBA00022692"/>
    </source>
</evidence>
<feature type="transmembrane region" description="Helical" evidence="6">
    <location>
        <begin position="217"/>
        <end position="237"/>
    </location>
</feature>
<keyword evidence="2" id="KW-1003">Cell membrane</keyword>
<evidence type="ECO:0000256" key="6">
    <source>
        <dbReference type="SAM" id="Phobius"/>
    </source>
</evidence>
<sequence length="399" mass="43355">MDVNENMKKSAYKFIFLIGIVSLFSDFTYEGARSIIGPYLGLLGASSAAVGFVSGLGEFIGYAFRIVTGIISDKTKNYWTMTIIGYGLNLIAIPLLAFVPEKGWIYACGLILLERLGKAIRNPSKNTLVSFAASQVGAGKGFALQEALDQIGAFLGPVMLFIILTLKGGSNTKEAYGLCFLALGITAILAVLVLLISKKLYPTPESFDKSKEVEGKISFELPFWLYIAAISLVAAGFADFPIMSFHLVKEKIFADNIIPILYSLAMGVDAVAALFFGWLYDKKGISSLIIATAMSAFFAPLVFLSTYKVTIIFGIMLWGIGMGAQESILKATVTNLTSKNRRATAFGIFNTGFGLFWFLGSYAMGILYGISIKYLVLFSIITQAASIPLFYAVDRKNKQ</sequence>
<dbReference type="Gene3D" id="1.20.1250.20">
    <property type="entry name" value="MFS general substrate transporter like domains"/>
    <property type="match status" value="2"/>
</dbReference>
<comment type="subcellular location">
    <subcellularLocation>
        <location evidence="1">Cell membrane</location>
        <topology evidence="1">Multi-pass membrane protein</topology>
    </subcellularLocation>
</comment>
<dbReference type="InterPro" id="IPR036259">
    <property type="entry name" value="MFS_trans_sf"/>
</dbReference>
<dbReference type="InterPro" id="IPR011701">
    <property type="entry name" value="MFS"/>
</dbReference>
<keyword evidence="5 6" id="KW-0472">Membrane</keyword>
<feature type="transmembrane region" description="Helical" evidence="6">
    <location>
        <begin position="345"/>
        <end position="368"/>
    </location>
</feature>
<dbReference type="SUPFAM" id="SSF103473">
    <property type="entry name" value="MFS general substrate transporter"/>
    <property type="match status" value="1"/>
</dbReference>
<dbReference type="InterPro" id="IPR052425">
    <property type="entry name" value="Uncharacterized_MFS-type"/>
</dbReference>
<dbReference type="PANTHER" id="PTHR42688:SF1">
    <property type="entry name" value="BLR5212 PROTEIN"/>
    <property type="match status" value="1"/>
</dbReference>
<dbReference type="EMBL" id="AZQP01000051">
    <property type="protein sequence ID" value="EYE87526.1"/>
    <property type="molecule type" value="Genomic_DNA"/>
</dbReference>
<protein>
    <submittedName>
        <fullName evidence="7">MFS transporter</fullName>
    </submittedName>
</protein>
<feature type="transmembrane region" description="Helical" evidence="6">
    <location>
        <begin position="151"/>
        <end position="169"/>
    </location>
</feature>
<keyword evidence="3 6" id="KW-0812">Transmembrane</keyword>
<dbReference type="RefSeq" id="WP_035381318.1">
    <property type="nucleotide sequence ID" value="NZ_AZQP01000051.1"/>
</dbReference>
<keyword evidence="4 6" id="KW-1133">Transmembrane helix</keyword>
<evidence type="ECO:0000256" key="1">
    <source>
        <dbReference type="ARBA" id="ARBA00004651"/>
    </source>
</evidence>
<comment type="caution">
    <text evidence="7">The sequence shown here is derived from an EMBL/GenBank/DDBJ whole genome shotgun (WGS) entry which is preliminary data.</text>
</comment>
<evidence type="ECO:0000313" key="8">
    <source>
        <dbReference type="Proteomes" id="UP000019681"/>
    </source>
</evidence>
<feature type="transmembrane region" description="Helical" evidence="6">
    <location>
        <begin position="374"/>
        <end position="393"/>
    </location>
</feature>
<feature type="transmembrane region" description="Helical" evidence="6">
    <location>
        <begin position="257"/>
        <end position="280"/>
    </location>
</feature>
<organism evidence="7 8">
    <name type="scientific">Fervidicella metallireducens AeB</name>
    <dbReference type="NCBI Taxonomy" id="1403537"/>
    <lineage>
        <taxon>Bacteria</taxon>
        <taxon>Bacillati</taxon>
        <taxon>Bacillota</taxon>
        <taxon>Clostridia</taxon>
        <taxon>Eubacteriales</taxon>
        <taxon>Clostridiaceae</taxon>
        <taxon>Fervidicella</taxon>
    </lineage>
</organism>
<accession>A0A017RSG4</accession>
<feature type="transmembrane region" description="Helical" evidence="6">
    <location>
        <begin position="78"/>
        <end position="97"/>
    </location>
</feature>
<reference evidence="7 8" key="1">
    <citation type="journal article" date="2014" name="Genome Announc.">
        <title>Draft Genome Sequence of Fervidicella metallireducens Strain AeBT, an Iron-Reducing Thermoanaerobe from the Great Artesian Basin.</title>
        <authorList>
            <person name="Patel B.K."/>
        </authorList>
    </citation>
    <scope>NUCLEOTIDE SEQUENCE [LARGE SCALE GENOMIC DNA]</scope>
    <source>
        <strain evidence="7 8">AeB</strain>
    </source>
</reference>
<dbReference type="CDD" id="cd17370">
    <property type="entry name" value="MFS_MJ1317_like"/>
    <property type="match status" value="1"/>
</dbReference>
<name>A0A017RSG4_9CLOT</name>
<evidence type="ECO:0000256" key="2">
    <source>
        <dbReference type="ARBA" id="ARBA00022475"/>
    </source>
</evidence>
<evidence type="ECO:0000256" key="4">
    <source>
        <dbReference type="ARBA" id="ARBA00022989"/>
    </source>
</evidence>
<dbReference type="STRING" id="1403537.Q428_12860"/>
<feature type="transmembrane region" description="Helical" evidence="6">
    <location>
        <begin position="175"/>
        <end position="196"/>
    </location>
</feature>
<feature type="transmembrane region" description="Helical" evidence="6">
    <location>
        <begin position="35"/>
        <end position="57"/>
    </location>
</feature>
<dbReference type="GO" id="GO:0022857">
    <property type="term" value="F:transmembrane transporter activity"/>
    <property type="evidence" value="ECO:0007669"/>
    <property type="project" value="InterPro"/>
</dbReference>